<dbReference type="PROSITE" id="PS00973">
    <property type="entry name" value="USP_2"/>
    <property type="match status" value="1"/>
</dbReference>
<feature type="region of interest" description="Disordered" evidence="5">
    <location>
        <begin position="2620"/>
        <end position="2646"/>
    </location>
</feature>
<keyword evidence="3" id="KW-0862">Zinc</keyword>
<feature type="domain" description="RanBP2-type" evidence="6">
    <location>
        <begin position="1173"/>
        <end position="1202"/>
    </location>
</feature>
<dbReference type="InterPro" id="IPR050164">
    <property type="entry name" value="Peptidase_C19"/>
</dbReference>
<dbReference type="GO" id="GO:0005829">
    <property type="term" value="C:cytosol"/>
    <property type="evidence" value="ECO:0007669"/>
    <property type="project" value="TreeGrafter"/>
</dbReference>
<dbReference type="GO" id="GO:0008270">
    <property type="term" value="F:zinc ion binding"/>
    <property type="evidence" value="ECO:0007669"/>
    <property type="project" value="UniProtKB-KW"/>
</dbReference>
<protein>
    <recommendedName>
        <fullName evidence="13">Ubiquitinyl hydrolase 1</fullName>
    </recommendedName>
</protein>
<evidence type="ECO:0000313" key="11">
    <source>
        <dbReference type="Proteomes" id="UP000433483"/>
    </source>
</evidence>
<dbReference type="InterPro" id="IPR001876">
    <property type="entry name" value="Znf_RanBP2"/>
</dbReference>
<gene>
    <name evidence="10" type="ORF">PF001_g11315</name>
    <name evidence="9" type="ORF">PF005_g11686</name>
</gene>
<dbReference type="SUPFAM" id="SSF54001">
    <property type="entry name" value="Cysteine proteinases"/>
    <property type="match status" value="1"/>
</dbReference>
<keyword evidence="1" id="KW-0479">Metal-binding</keyword>
<evidence type="ECO:0000256" key="3">
    <source>
        <dbReference type="ARBA" id="ARBA00022833"/>
    </source>
</evidence>
<dbReference type="InterPro" id="IPR036443">
    <property type="entry name" value="Znf_RanBP2_sf"/>
</dbReference>
<evidence type="ECO:0000256" key="4">
    <source>
        <dbReference type="PROSITE-ProRule" id="PRU00322"/>
    </source>
</evidence>
<organism evidence="10 12">
    <name type="scientific">Phytophthora fragariae</name>
    <dbReference type="NCBI Taxonomy" id="53985"/>
    <lineage>
        <taxon>Eukaryota</taxon>
        <taxon>Sar</taxon>
        <taxon>Stramenopiles</taxon>
        <taxon>Oomycota</taxon>
        <taxon>Peronosporomycetes</taxon>
        <taxon>Peronosporales</taxon>
        <taxon>Peronosporaceae</taxon>
        <taxon>Phytophthora</taxon>
    </lineage>
</organism>
<accession>A0A6A4DL06</accession>
<feature type="domain" description="RanBP2-type" evidence="6">
    <location>
        <begin position="1101"/>
        <end position="1133"/>
    </location>
</feature>
<dbReference type="SUPFAM" id="SSF90209">
    <property type="entry name" value="Ran binding protein zinc finger-like"/>
    <property type="match status" value="1"/>
</dbReference>
<evidence type="ECO:0000259" key="7">
    <source>
        <dbReference type="PROSITE" id="PS50235"/>
    </source>
</evidence>
<dbReference type="PANTHER" id="PTHR24006:SF827">
    <property type="entry name" value="UBIQUITIN CARBOXYL-TERMINAL HYDROLASE 34"/>
    <property type="match status" value="1"/>
</dbReference>
<evidence type="ECO:0008006" key="13">
    <source>
        <dbReference type="Google" id="ProtNLM"/>
    </source>
</evidence>
<dbReference type="InterPro" id="IPR038765">
    <property type="entry name" value="Papain-like_cys_pep_sf"/>
</dbReference>
<evidence type="ECO:0000259" key="8">
    <source>
        <dbReference type="PROSITE" id="PS51498"/>
    </source>
</evidence>
<dbReference type="Gene3D" id="4.10.1060.10">
    <property type="entry name" value="Zinc finger, RanBP2-type"/>
    <property type="match status" value="1"/>
</dbReference>
<dbReference type="EMBL" id="QXGE01000595">
    <property type="protein sequence ID" value="KAE9308103.1"/>
    <property type="molecule type" value="Genomic_DNA"/>
</dbReference>
<dbReference type="Proteomes" id="UP000433483">
    <property type="component" value="Unassembled WGS sequence"/>
</dbReference>
<evidence type="ECO:0000256" key="1">
    <source>
        <dbReference type="ARBA" id="ARBA00022723"/>
    </source>
</evidence>
<dbReference type="Gene3D" id="2.60.120.200">
    <property type="match status" value="1"/>
</dbReference>
<dbReference type="InterPro" id="IPR028889">
    <property type="entry name" value="USP"/>
</dbReference>
<evidence type="ECO:0000313" key="12">
    <source>
        <dbReference type="Proteomes" id="UP000437068"/>
    </source>
</evidence>
<dbReference type="GO" id="GO:0005634">
    <property type="term" value="C:nucleus"/>
    <property type="evidence" value="ECO:0007669"/>
    <property type="project" value="TreeGrafter"/>
</dbReference>
<dbReference type="PROSITE" id="PS50235">
    <property type="entry name" value="USP_3"/>
    <property type="match status" value="1"/>
</dbReference>
<dbReference type="Gene3D" id="2.100.10.50">
    <property type="match status" value="3"/>
</dbReference>
<dbReference type="SUPFAM" id="SSF49899">
    <property type="entry name" value="Concanavalin A-like lectins/glucanases"/>
    <property type="match status" value="1"/>
</dbReference>
<dbReference type="EMBL" id="QXGB01000590">
    <property type="protein sequence ID" value="KAE9209785.1"/>
    <property type="molecule type" value="Genomic_DNA"/>
</dbReference>
<dbReference type="Gene3D" id="3.90.70.10">
    <property type="entry name" value="Cysteine proteinases"/>
    <property type="match status" value="2"/>
</dbReference>
<dbReference type="InterPro" id="IPR018200">
    <property type="entry name" value="USP_CS"/>
</dbReference>
<dbReference type="CDD" id="cd19671">
    <property type="entry name" value="UBR-box_UBR4_5_6_7"/>
    <property type="match status" value="1"/>
</dbReference>
<dbReference type="Pfam" id="PF00443">
    <property type="entry name" value="UCH"/>
    <property type="match status" value="2"/>
</dbReference>
<feature type="domain" description="MABP" evidence="8">
    <location>
        <begin position="1561"/>
        <end position="1720"/>
    </location>
</feature>
<proteinExistence type="predicted"/>
<dbReference type="SMART" id="SM00547">
    <property type="entry name" value="ZnF_RBZ"/>
    <property type="match status" value="4"/>
</dbReference>
<keyword evidence="2 4" id="KW-0863">Zinc-finger</keyword>
<dbReference type="GO" id="GO:0016579">
    <property type="term" value="P:protein deubiquitination"/>
    <property type="evidence" value="ECO:0007669"/>
    <property type="project" value="InterPro"/>
</dbReference>
<dbReference type="Pfam" id="PF13385">
    <property type="entry name" value="Laminin_G_3"/>
    <property type="match status" value="1"/>
</dbReference>
<dbReference type="InterPro" id="IPR023341">
    <property type="entry name" value="MABP"/>
</dbReference>
<comment type="caution">
    <text evidence="10">The sequence shown here is derived from an EMBL/GenBank/DDBJ whole genome shotgun (WGS) entry which is preliminary data.</text>
</comment>
<dbReference type="GO" id="GO:0004843">
    <property type="term" value="F:cysteine-type deubiquitinase activity"/>
    <property type="evidence" value="ECO:0007669"/>
    <property type="project" value="InterPro"/>
</dbReference>
<keyword evidence="11" id="KW-1185">Reference proteome</keyword>
<dbReference type="CDD" id="cd02257">
    <property type="entry name" value="Peptidase_C19"/>
    <property type="match status" value="1"/>
</dbReference>
<dbReference type="InterPro" id="IPR013320">
    <property type="entry name" value="ConA-like_dom_sf"/>
</dbReference>
<feature type="domain" description="RanBP2-type" evidence="6">
    <location>
        <begin position="346"/>
        <end position="375"/>
    </location>
</feature>
<dbReference type="Proteomes" id="UP000437068">
    <property type="component" value="Unassembled WGS sequence"/>
</dbReference>
<dbReference type="OrthoDB" id="2420415at2759"/>
<dbReference type="Gene3D" id="2.30.30.380">
    <property type="entry name" value="Zn-finger domain of Sec23/24"/>
    <property type="match status" value="2"/>
</dbReference>
<evidence type="ECO:0000313" key="10">
    <source>
        <dbReference type="EMBL" id="KAE9308103.1"/>
    </source>
</evidence>
<reference evidence="11 12" key="1">
    <citation type="submission" date="2018-08" db="EMBL/GenBank/DDBJ databases">
        <title>Genomic investigation of the strawberry pathogen Phytophthora fragariae indicates pathogenicity is determined by transcriptional variation in three key races.</title>
        <authorList>
            <person name="Adams T.M."/>
            <person name="Armitage A.D."/>
            <person name="Sobczyk M.K."/>
            <person name="Bates H.J."/>
            <person name="Dunwell J.M."/>
            <person name="Nellist C.F."/>
            <person name="Harrison R.J."/>
        </authorList>
    </citation>
    <scope>NUCLEOTIDE SEQUENCE [LARGE SCALE GENOMIC DNA]</scope>
    <source>
        <strain evidence="10 12">A4</strain>
        <strain evidence="9 11">NOV-27</strain>
    </source>
</reference>
<feature type="domain" description="USP" evidence="7">
    <location>
        <begin position="1402"/>
        <end position="2580"/>
    </location>
</feature>
<dbReference type="InterPro" id="IPR003126">
    <property type="entry name" value="Znf_UBR"/>
</dbReference>
<feature type="domain" description="MABP" evidence="8">
    <location>
        <begin position="2021"/>
        <end position="2196"/>
    </location>
</feature>
<sequence>MEAASQQLRALLGACAAASSQDADEVQVLTPEQLQFWDALCGPAASSESLALAADLALLLASTNVAVHKLLALLRALLLHPSLHCAGLVRLAHLTFKGLKRAKRWDALSAASTQLLDAIYAKVLLPDTRERALRFYVEVLVGFQHSAELYARSVPQLVELAEIFSGEDENRQLMHPLLVACAALEHCHRGYEAEAMTLRRALRASFGARVDRPTAAEAERLLRSSAWVLPAETLDDMLPSVEGKWVVDEFVSDQLGSGAPQNAGSVLLKKTTNCFAHEVKATMVDSKAKQTLELTGYLFQQMPEMQVLLAHPETMEASPWELEGHWRQLHDETGPATTTVPMAPIAAPTWDCRACTMNNEGSATKCTTCGTERPADVNVPAIASTSKGSNPAPFTAVFSSDLSFMRMKWSRGEQQGVWLARKQIVEREFDLAVSLAAANDVMMDSTDLPAFVFSPEGNPASILVLERPVLSTSDRTEFTVQVWICPERSPSENDAQVVLANGHDFELILTSAGHLMWQIAGGRYTVTSRDAVQFGVFSHVTMSFSQDRVVLLIDGSVAGEMARSSLLDEAGPSAPGMPLLTIGGSFQSCDPNEKGKTSSCFYGQMLDLRIWSTLLSNLDDNWSIWNALTGQEGHLVGYYPLAGDSERLLLDLSRQQNHACVFEGYQSADTVHEASISLINSFAPATPVEAIPVKNAFAVSLGSEFFGSGKFSLPSDSSNGSIGLRVDSGDSGAALWRQNAVSIAGGFQSMLSIAPPAAEETESSLKMVVFALCEASFWELVPLLSEAAKISNVACDDEVDSSLRYFYGPAMLIKVSSEVVSPGIQMYELGLYIWSKKQGNPLSRVFRIAGGPSTAPSDVQIKYELPGRHLSVAIGGVGVVFEVAVDLELALQMNSNSPMRTGLIFPAANTSSPQTPTWLMKWKFASLTANSTEEAAGSVLGNVYSPLQSERSGSGDGENSSDNDTIMCTRVSTDGSAISQEAYGCQTCSLVHGSSVCRVCAVICHEGHELVALGVVTTACACHIRGNGLCRCNSAVRVSDFPLLNRPVNAPLWGCYKCTVLNSVDLKQCSVCGNNAPEINAAGTTSATPESTCTALALVEQPNPAVDWSCEACTMLNSAAATKCSMCDTLRAAEAEPEVVGSNQESKTDNGLTTLYYAAEDAAKQDHPVATRPTGPWICSACTMENQATDTSCHMCSTVREIPIAAAVDPSEVVMALPAPKVEMTPASSPMSMDMDGGAGGVVTPEPAVDSHTSKLENVKYLDEYKRTAALAFSHLLEIGSMNDSVWETTGGKMHVALDKSFVGEYIRGTYVEKDGKLSGLARLTEDGAWKLDGRFKKTTQSQSNACTLYWDKAASRFDGKWYRGDGSGDWKCLASPYASDFCGLAPTDPNKKQSELQPFYAGMVNMKQNLTNVCYQNSFLQTLYMTQDFRRLILSCDAQNYFAPYANSGAVSSGNVVGTIQDLFAQMTASQRPYLATHALQRCLPAEFKNGRQQDTSDFAHFLIDSLSQQLSQHENTTDDIASIFGGHQATILACKTCGKKSVNREYFWELLLNMIDLRYTPITSISAVSGSSMDIHTPEGYERLNSDLNKDRTGAPYVYLCVKRCPERATSDTSMEDDSERIMPITELVVKVALSTDPKPSLPGFERVDLDLNVGGGATASGKKQVYLFFRREPNGSPITDLQVIFGNESIPDGFKQIQVDLNQGDGSKVYLCYRCDMPITDLKIVNSGIPGYRMVEHLLNVSHEDAVKQYLALKVGGNEPCLTDLKLVEGSSVPTYEEQGWQSIGSPFSSAPLAEPSLSDEPFVPAQLMVRRGHGNPIFAIDVFRAPRQVPKYNDYEVIELVPAEASSDDVVAQIEGDWMGSEETDRGRKAVRLRSVSEPISDALLVKGALDDKGELSCVATRVSTWSDSITAASAPAADSVVSADPSSSVSASANTSSKVYRVSGYWKNAKVPSAQLFDVELRPAPVGVGDAPDTSALTSSQGAPARSYTISGTIGDGRGRPIAIQGVQTSRKVKIKWPISGIVVLRGDERVPEGVQVVRETCSGRSGNLLAQTASPHTLYLAVKREETPTEGYITDVCVIYGEIDAVPDHYTCIQTTPAGHSANLNDGTTGVPVFICFRRSGSDAAVDSESTPSAGSKSLMDLALMWTSGAQPDTLPTGYTKIQHTPLGMEANLNQGTSGVAIHICYSKCDVKDIVKPLENALNGEYEITSSPLPAFGRFLSLSVVEELEEVRTVEGNFGIVLHSQLIGSMSGLLVTSKHQQSGDKKNRTIAGVWRIESPMAGGVGASMSDFLLSSYPFELTLNESGTEMDGWWSGAEGAPGSVTKPAVSVVTPSSGSTATNAASASTPVVIGGKWKIIKDSYVHVAFKKDYSTEWQDGQLVFSERVWRHDIESMLSRFVATRTLGGDNALSCSVCERKTESRTHTVIFEPPEHLIITLKRMSYDWNQQKACKCLHDVSFPAFLTLPSLTAEEELAVYDSANGDSTRAKQQNQSRHYGLYGVLVHSGLTANSGHYYSFCRESDESTRQLHLEDSTLSPWIKFNDTKVERSNWKEINRLVASTVSDTVYLLLYKTLSYELTPSHGDGDQSAEAVSSDDEEAMLLAKAMALSMSAAKQNQSRQIEEETKDDADVPNNVESEDSTVLSTSGVTKALLKKVEEENTAYLQDSLAATSSALHADDLHTLLVLRHSLPLHRSEASKIHDVH</sequence>
<dbReference type="PROSITE" id="PS51498">
    <property type="entry name" value="MABP"/>
    <property type="match status" value="2"/>
</dbReference>
<dbReference type="SMART" id="SM00396">
    <property type="entry name" value="ZnF_UBR1"/>
    <property type="match status" value="1"/>
</dbReference>
<dbReference type="Pfam" id="PF00641">
    <property type="entry name" value="Zn_ribbon_RanBP"/>
    <property type="match status" value="3"/>
</dbReference>
<dbReference type="PROSITE" id="PS50199">
    <property type="entry name" value="ZF_RANBP2_2"/>
    <property type="match status" value="3"/>
</dbReference>
<dbReference type="PANTHER" id="PTHR24006">
    <property type="entry name" value="UBIQUITIN CARBOXYL-TERMINAL HYDROLASE"/>
    <property type="match status" value="1"/>
</dbReference>
<evidence type="ECO:0000313" key="9">
    <source>
        <dbReference type="EMBL" id="KAE9209785.1"/>
    </source>
</evidence>
<evidence type="ECO:0000256" key="2">
    <source>
        <dbReference type="ARBA" id="ARBA00022771"/>
    </source>
</evidence>
<evidence type="ECO:0000259" key="6">
    <source>
        <dbReference type="PROSITE" id="PS50199"/>
    </source>
</evidence>
<dbReference type="InterPro" id="IPR001394">
    <property type="entry name" value="Peptidase_C19_UCH"/>
</dbReference>
<evidence type="ECO:0000256" key="5">
    <source>
        <dbReference type="SAM" id="MobiDB-lite"/>
    </source>
</evidence>
<dbReference type="PROSITE" id="PS01358">
    <property type="entry name" value="ZF_RANBP2_1"/>
    <property type="match status" value="4"/>
</dbReference>
<name>A0A6A4DL06_9STRA</name>